<keyword evidence="1" id="KW-0812">Transmembrane</keyword>
<evidence type="ECO:0000256" key="1">
    <source>
        <dbReference type="SAM" id="Phobius"/>
    </source>
</evidence>
<sequence>MLLQKKKIHLLNYCFLMLITLFSFSCVVLCFTVYILVHHLYHFSLRMIEQVVNIHKAVHFSKYFDILRMIFWVVLSYHILVLYKERSNLAGLWLVYNKAYTVYHKFSYFL</sequence>
<keyword evidence="1" id="KW-1133">Transmembrane helix</keyword>
<evidence type="ECO:0000313" key="2">
    <source>
        <dbReference type="EMBL" id="JAW14617.1"/>
    </source>
</evidence>
<feature type="transmembrane region" description="Helical" evidence="1">
    <location>
        <begin position="12"/>
        <end position="37"/>
    </location>
</feature>
<accession>A0A224XQ45</accession>
<feature type="transmembrane region" description="Helical" evidence="1">
    <location>
        <begin position="66"/>
        <end position="83"/>
    </location>
</feature>
<name>A0A224XQ45_9HEMI</name>
<organism evidence="2">
    <name type="scientific">Panstrongylus lignarius</name>
    <dbReference type="NCBI Taxonomy" id="156445"/>
    <lineage>
        <taxon>Eukaryota</taxon>
        <taxon>Metazoa</taxon>
        <taxon>Ecdysozoa</taxon>
        <taxon>Arthropoda</taxon>
        <taxon>Hexapoda</taxon>
        <taxon>Insecta</taxon>
        <taxon>Pterygota</taxon>
        <taxon>Neoptera</taxon>
        <taxon>Paraneoptera</taxon>
        <taxon>Hemiptera</taxon>
        <taxon>Heteroptera</taxon>
        <taxon>Panheteroptera</taxon>
        <taxon>Cimicomorpha</taxon>
        <taxon>Reduviidae</taxon>
        <taxon>Triatominae</taxon>
        <taxon>Panstrongylus</taxon>
    </lineage>
</organism>
<protein>
    <submittedName>
        <fullName evidence="2">Uncharacterized protein</fullName>
    </submittedName>
</protein>
<reference evidence="2" key="1">
    <citation type="journal article" date="2018" name="PLoS Negl. Trop. Dis.">
        <title>An insight into the salivary gland and fat body transcriptome of Panstrongylus lignarius (Hemiptera: Heteroptera), the main vector of Chagas disease in Peru.</title>
        <authorList>
            <person name="Nevoa J.C."/>
            <person name="Mendes M.T."/>
            <person name="da Silva M.V."/>
            <person name="Soares S.C."/>
            <person name="Oliveira C.J.F."/>
            <person name="Ribeiro J.M.C."/>
        </authorList>
    </citation>
    <scope>NUCLEOTIDE SEQUENCE</scope>
</reference>
<dbReference type="EMBL" id="GFTR01001809">
    <property type="protein sequence ID" value="JAW14617.1"/>
    <property type="molecule type" value="Transcribed_RNA"/>
</dbReference>
<keyword evidence="1" id="KW-0472">Membrane</keyword>
<proteinExistence type="predicted"/>
<dbReference type="PROSITE" id="PS51257">
    <property type="entry name" value="PROKAR_LIPOPROTEIN"/>
    <property type="match status" value="1"/>
</dbReference>
<dbReference type="AlphaFoldDB" id="A0A224XQ45"/>